<evidence type="ECO:0000313" key="1">
    <source>
        <dbReference type="EMBL" id="TRX45289.1"/>
    </source>
</evidence>
<gene>
    <name evidence="1" type="ORF">FNY88_12575</name>
</gene>
<protein>
    <submittedName>
        <fullName evidence="1">Uncharacterized protein</fullName>
    </submittedName>
</protein>
<proteinExistence type="predicted"/>
<evidence type="ECO:0000313" key="2">
    <source>
        <dbReference type="Proteomes" id="UP000316859"/>
    </source>
</evidence>
<keyword evidence="2" id="KW-1185">Reference proteome</keyword>
<comment type="caution">
    <text evidence="1">The sequence shown here is derived from an EMBL/GenBank/DDBJ whole genome shotgun (WGS) entry which is preliminary data.</text>
</comment>
<dbReference type="EMBL" id="VKDI01000046">
    <property type="protein sequence ID" value="TRX45289.1"/>
    <property type="molecule type" value="Genomic_DNA"/>
</dbReference>
<sequence>MSESCYQTAREILTKVGRSATPKVSESLFGISHGELIGDGMFATNHGSVLGVCHSDLSGFLADENSFRFGTPGLLREQAEDTRFSHLLIDVGAFRAGPWIGADSGAYPNLSEEIFDAGRIFRASGRIVILLRRPGYVPGIAYPRIESTSTCLFNEIPEVDLEEGATQSSVWRMLHQFISKPEN</sequence>
<reference evidence="1 2" key="1">
    <citation type="submission" date="2019-07" db="EMBL/GenBank/DDBJ databases">
        <title>Draft genome of C. aurimucosum strain 2299.</title>
        <authorList>
            <person name="Pacheco L.G.C."/>
            <person name="Aguiar E.R.G.R."/>
            <person name="Santos C.S."/>
            <person name="Rocha D.J.P.G."/>
            <person name="Sant'Anna L.O."/>
            <person name="Mattos-Guaraldi A.L."/>
            <person name="Santos L.S."/>
        </authorList>
    </citation>
    <scope>NUCLEOTIDE SEQUENCE [LARGE SCALE GENOMIC DNA]</scope>
    <source>
        <strain evidence="1 2">2299</strain>
    </source>
</reference>
<dbReference type="Proteomes" id="UP000316859">
    <property type="component" value="Unassembled WGS sequence"/>
</dbReference>
<organism evidence="1 2">
    <name type="scientific">Corynebacterium guaraldiae</name>
    <dbReference type="NCBI Taxonomy" id="3051103"/>
    <lineage>
        <taxon>Bacteria</taxon>
        <taxon>Bacillati</taxon>
        <taxon>Actinomycetota</taxon>
        <taxon>Actinomycetes</taxon>
        <taxon>Mycobacteriales</taxon>
        <taxon>Corynebacteriaceae</taxon>
        <taxon>Corynebacterium</taxon>
    </lineage>
</organism>
<accession>A0ABY3CQZ4</accession>
<dbReference type="RefSeq" id="WP_144015155.1">
    <property type="nucleotide sequence ID" value="NZ_VKDI01000046.1"/>
</dbReference>
<name>A0ABY3CQZ4_9CORY</name>